<name>A0A9W7ZZB6_9FUNG</name>
<keyword evidence="1" id="KW-0812">Transmembrane</keyword>
<dbReference type="SUPFAM" id="SSF56672">
    <property type="entry name" value="DNA/RNA polymerases"/>
    <property type="match status" value="1"/>
</dbReference>
<gene>
    <name evidence="2" type="ORF">IWQ60_007197</name>
</gene>
<evidence type="ECO:0000313" key="3">
    <source>
        <dbReference type="Proteomes" id="UP001150569"/>
    </source>
</evidence>
<keyword evidence="1" id="KW-1133">Transmembrane helix</keyword>
<keyword evidence="3" id="KW-1185">Reference proteome</keyword>
<dbReference type="AlphaFoldDB" id="A0A9W7ZZB6"/>
<sequence>MPMPNSIKDIQRLTGGVNAILGHLPWAAALLAPFYALTGQTRLRKADQAALHPHWVDLQQALQNMAHLHEPGPSEPLTIQ</sequence>
<reference evidence="2" key="1">
    <citation type="submission" date="2022-07" db="EMBL/GenBank/DDBJ databases">
        <title>Phylogenomic reconstructions and comparative analyses of Kickxellomycotina fungi.</title>
        <authorList>
            <person name="Reynolds N.K."/>
            <person name="Stajich J.E."/>
            <person name="Barry K."/>
            <person name="Grigoriev I.V."/>
            <person name="Crous P."/>
            <person name="Smith M.E."/>
        </authorList>
    </citation>
    <scope>NUCLEOTIDE SEQUENCE</scope>
    <source>
        <strain evidence="2">RSA 861</strain>
    </source>
</reference>
<comment type="caution">
    <text evidence="2">The sequence shown here is derived from an EMBL/GenBank/DDBJ whole genome shotgun (WGS) entry which is preliminary data.</text>
</comment>
<protein>
    <submittedName>
        <fullName evidence="2">Uncharacterized protein</fullName>
    </submittedName>
</protein>
<accession>A0A9W7ZZB6</accession>
<organism evidence="2 3">
    <name type="scientific">Tieghemiomyces parasiticus</name>
    <dbReference type="NCBI Taxonomy" id="78921"/>
    <lineage>
        <taxon>Eukaryota</taxon>
        <taxon>Fungi</taxon>
        <taxon>Fungi incertae sedis</taxon>
        <taxon>Zoopagomycota</taxon>
        <taxon>Kickxellomycotina</taxon>
        <taxon>Dimargaritomycetes</taxon>
        <taxon>Dimargaritales</taxon>
        <taxon>Dimargaritaceae</taxon>
        <taxon>Tieghemiomyces</taxon>
    </lineage>
</organism>
<evidence type="ECO:0000256" key="1">
    <source>
        <dbReference type="SAM" id="Phobius"/>
    </source>
</evidence>
<dbReference type="OrthoDB" id="5593800at2759"/>
<dbReference type="Proteomes" id="UP001150569">
    <property type="component" value="Unassembled WGS sequence"/>
</dbReference>
<dbReference type="InterPro" id="IPR043502">
    <property type="entry name" value="DNA/RNA_pol_sf"/>
</dbReference>
<dbReference type="EMBL" id="JANBPT010000466">
    <property type="protein sequence ID" value="KAJ1919655.1"/>
    <property type="molecule type" value="Genomic_DNA"/>
</dbReference>
<keyword evidence="1" id="KW-0472">Membrane</keyword>
<feature type="non-terminal residue" evidence="2">
    <location>
        <position position="80"/>
    </location>
</feature>
<proteinExistence type="predicted"/>
<evidence type="ECO:0000313" key="2">
    <source>
        <dbReference type="EMBL" id="KAJ1919655.1"/>
    </source>
</evidence>
<feature type="transmembrane region" description="Helical" evidence="1">
    <location>
        <begin position="20"/>
        <end position="38"/>
    </location>
</feature>